<keyword evidence="2" id="KW-1185">Reference proteome</keyword>
<evidence type="ECO:0000313" key="2">
    <source>
        <dbReference type="Proteomes" id="UP000234275"/>
    </source>
</evidence>
<organism evidence="1 2">
    <name type="scientific">Aspergillus steynii IBT 23096</name>
    <dbReference type="NCBI Taxonomy" id="1392250"/>
    <lineage>
        <taxon>Eukaryota</taxon>
        <taxon>Fungi</taxon>
        <taxon>Dikarya</taxon>
        <taxon>Ascomycota</taxon>
        <taxon>Pezizomycotina</taxon>
        <taxon>Eurotiomycetes</taxon>
        <taxon>Eurotiomycetidae</taxon>
        <taxon>Eurotiales</taxon>
        <taxon>Aspergillaceae</taxon>
        <taxon>Aspergillus</taxon>
        <taxon>Aspergillus subgen. Circumdati</taxon>
    </lineage>
</organism>
<comment type="caution">
    <text evidence="1">The sequence shown here is derived from an EMBL/GenBank/DDBJ whole genome shotgun (WGS) entry which is preliminary data.</text>
</comment>
<dbReference type="OrthoDB" id="1405595at2759"/>
<dbReference type="EMBL" id="MSFO01000008">
    <property type="protein sequence ID" value="PLB45225.1"/>
    <property type="molecule type" value="Genomic_DNA"/>
</dbReference>
<dbReference type="STRING" id="1392250.A0A2I2FX54"/>
<dbReference type="VEuPathDB" id="FungiDB:P170DRAFT_440372"/>
<dbReference type="GeneID" id="36557763"/>
<dbReference type="Proteomes" id="UP000234275">
    <property type="component" value="Unassembled WGS sequence"/>
</dbReference>
<accession>A0A2I2FX54</accession>
<dbReference type="AlphaFoldDB" id="A0A2I2FX54"/>
<name>A0A2I2FX54_9EURO</name>
<proteinExistence type="predicted"/>
<evidence type="ECO:0000313" key="1">
    <source>
        <dbReference type="EMBL" id="PLB45225.1"/>
    </source>
</evidence>
<dbReference type="RefSeq" id="XP_024700527.1">
    <property type="nucleotide sequence ID" value="XM_024850064.1"/>
</dbReference>
<reference evidence="1 2" key="1">
    <citation type="submission" date="2016-12" db="EMBL/GenBank/DDBJ databases">
        <title>The genomes of Aspergillus section Nigri reveals drivers in fungal speciation.</title>
        <authorList>
            <consortium name="DOE Joint Genome Institute"/>
            <person name="Vesth T.C."/>
            <person name="Nybo J."/>
            <person name="Theobald S."/>
            <person name="Brandl J."/>
            <person name="Frisvad J.C."/>
            <person name="Nielsen K.F."/>
            <person name="Lyhne E.K."/>
            <person name="Kogle M.E."/>
            <person name="Kuo A."/>
            <person name="Riley R."/>
            <person name="Clum A."/>
            <person name="Nolan M."/>
            <person name="Lipzen A."/>
            <person name="Salamov A."/>
            <person name="Henrissat B."/>
            <person name="Wiebenga A."/>
            <person name="De Vries R.P."/>
            <person name="Grigoriev I.V."/>
            <person name="Mortensen U.H."/>
            <person name="Andersen M.R."/>
            <person name="Baker S.E."/>
        </authorList>
    </citation>
    <scope>NUCLEOTIDE SEQUENCE [LARGE SCALE GENOMIC DNA]</scope>
    <source>
        <strain evidence="1 2">IBT 23096</strain>
    </source>
</reference>
<gene>
    <name evidence="1" type="ORF">P170DRAFT_440372</name>
</gene>
<protein>
    <submittedName>
        <fullName evidence="1">Uncharacterized protein</fullName>
    </submittedName>
</protein>
<sequence length="193" mass="20856">MSLVAGLATSSHLALGSYVAVRRSAPARLQKPSDQGTLTILSDLLHILNIISVCDSDTASREAPWTTATSYRILLVIWQMLRDAAAEIRASLEAFDTVPNSFTPSMLIAKNIIKVVVELHNIGDPLAGLDLTNLDTPDPETLSAVLEEGESLTVRLIRRICQVRSVWAIGTSMATVLEEIMGATQSRGQFELG</sequence>